<keyword evidence="4" id="KW-1003">Cell membrane</keyword>
<dbReference type="PANTHER" id="PTHR34979">
    <property type="entry name" value="INNER MEMBRANE PROTEIN YGAZ"/>
    <property type="match status" value="1"/>
</dbReference>
<comment type="similarity">
    <text evidence="2">Belongs to the AzlC family.</text>
</comment>
<dbReference type="Proteomes" id="UP001319882">
    <property type="component" value="Unassembled WGS sequence"/>
</dbReference>
<keyword evidence="10" id="KW-1185">Reference proteome</keyword>
<comment type="caution">
    <text evidence="9">The sequence shown here is derived from an EMBL/GenBank/DDBJ whole genome shotgun (WGS) entry which is preliminary data.</text>
</comment>
<protein>
    <submittedName>
        <fullName evidence="9">AzlC family ABC transporter permease</fullName>
    </submittedName>
</protein>
<evidence type="ECO:0000256" key="3">
    <source>
        <dbReference type="ARBA" id="ARBA00022448"/>
    </source>
</evidence>
<proteinExistence type="inferred from homology"/>
<evidence type="ECO:0000256" key="8">
    <source>
        <dbReference type="SAM" id="Phobius"/>
    </source>
</evidence>
<keyword evidence="3" id="KW-0813">Transport</keyword>
<evidence type="ECO:0000256" key="4">
    <source>
        <dbReference type="ARBA" id="ARBA00022475"/>
    </source>
</evidence>
<dbReference type="InterPro" id="IPR011606">
    <property type="entry name" value="Brnchd-chn_aa_trnsp_permease"/>
</dbReference>
<feature type="transmembrane region" description="Helical" evidence="8">
    <location>
        <begin position="191"/>
        <end position="207"/>
    </location>
</feature>
<reference evidence="9 10" key="1">
    <citation type="journal article" date="2021" name="Sci. Rep.">
        <title>Genome analysis of a halophilic bacterium Halomonas malpeensis YU-PRIM-29(T) reveals its exopolysaccharide and pigment producing capabilities.</title>
        <authorList>
            <person name="Athmika"/>
            <person name="Ghate S.D."/>
            <person name="Arun A.B."/>
            <person name="Rao S.S."/>
            <person name="Kumar S.T.A."/>
            <person name="Kandiyil M.K."/>
            <person name="Saptami K."/>
            <person name="Rekha P.D."/>
        </authorList>
    </citation>
    <scope>NUCLEOTIDE SEQUENCE [LARGE SCALE GENOMIC DNA]</scope>
    <source>
        <strain evidence="10">prim 29</strain>
    </source>
</reference>
<feature type="transmembrane region" description="Helical" evidence="8">
    <location>
        <begin position="60"/>
        <end position="82"/>
    </location>
</feature>
<dbReference type="EMBL" id="WHVL01000002">
    <property type="protein sequence ID" value="MCB8888795.1"/>
    <property type="molecule type" value="Genomic_DNA"/>
</dbReference>
<gene>
    <name evidence="9" type="ORF">GEV37_06655</name>
</gene>
<organism evidence="9 10">
    <name type="scientific">Vreelandella malpeensis</name>
    <dbReference type="NCBI Taxonomy" id="1172368"/>
    <lineage>
        <taxon>Bacteria</taxon>
        <taxon>Pseudomonadati</taxon>
        <taxon>Pseudomonadota</taxon>
        <taxon>Gammaproteobacteria</taxon>
        <taxon>Oceanospirillales</taxon>
        <taxon>Halomonadaceae</taxon>
        <taxon>Vreelandella</taxon>
    </lineage>
</organism>
<feature type="transmembrane region" description="Helical" evidence="8">
    <location>
        <begin position="131"/>
        <end position="155"/>
    </location>
</feature>
<evidence type="ECO:0000313" key="10">
    <source>
        <dbReference type="Proteomes" id="UP001319882"/>
    </source>
</evidence>
<keyword evidence="7 8" id="KW-0472">Membrane</keyword>
<keyword evidence="5 8" id="KW-0812">Transmembrane</keyword>
<sequence length="237" mass="25314">MSHRHARINAALRGARDGIPLLGGYVPVSLSFGLVATQAGFSPWEAAVISTLIYAGASQFLFVGMVAAGAPLWLVVALTLLINVRHVVYGPNLATLLPRSRHWPWLMHGLTDQVFALALTRLPVVDERERFGWFLGAALMAWAVWIIGTVVGAVAGEAVTAYWPLLGDIMPFALPALFLTMTAPRFTDRRWSAALTVTVLAAMALSLSGATNVAIPLAAACGALCFYTLRFPAGRCA</sequence>
<comment type="subcellular location">
    <subcellularLocation>
        <location evidence="1">Cell membrane</location>
        <topology evidence="1">Multi-pass membrane protein</topology>
    </subcellularLocation>
</comment>
<dbReference type="PANTHER" id="PTHR34979:SF1">
    <property type="entry name" value="INNER MEMBRANE PROTEIN YGAZ"/>
    <property type="match status" value="1"/>
</dbReference>
<name>A0ABS8DRS2_9GAMM</name>
<keyword evidence="6 8" id="KW-1133">Transmembrane helix</keyword>
<evidence type="ECO:0000256" key="5">
    <source>
        <dbReference type="ARBA" id="ARBA00022692"/>
    </source>
</evidence>
<dbReference type="Pfam" id="PF03591">
    <property type="entry name" value="AzlC"/>
    <property type="match status" value="1"/>
</dbReference>
<dbReference type="RefSeq" id="WP_227389458.1">
    <property type="nucleotide sequence ID" value="NZ_JBHSCJ010000010.1"/>
</dbReference>
<feature type="transmembrane region" description="Helical" evidence="8">
    <location>
        <begin position="161"/>
        <end position="179"/>
    </location>
</feature>
<evidence type="ECO:0000256" key="2">
    <source>
        <dbReference type="ARBA" id="ARBA00010735"/>
    </source>
</evidence>
<evidence type="ECO:0000256" key="6">
    <source>
        <dbReference type="ARBA" id="ARBA00022989"/>
    </source>
</evidence>
<evidence type="ECO:0000256" key="7">
    <source>
        <dbReference type="ARBA" id="ARBA00023136"/>
    </source>
</evidence>
<evidence type="ECO:0000313" key="9">
    <source>
        <dbReference type="EMBL" id="MCB8888795.1"/>
    </source>
</evidence>
<accession>A0ABS8DRS2</accession>
<evidence type="ECO:0000256" key="1">
    <source>
        <dbReference type="ARBA" id="ARBA00004651"/>
    </source>
</evidence>